<dbReference type="GO" id="GO:0008010">
    <property type="term" value="F:structural constituent of chitin-based larval cuticle"/>
    <property type="evidence" value="ECO:0007669"/>
    <property type="project" value="TreeGrafter"/>
</dbReference>
<evidence type="ECO:0000256" key="1">
    <source>
        <dbReference type="PROSITE-ProRule" id="PRU00497"/>
    </source>
</evidence>
<protein>
    <submittedName>
        <fullName evidence="3">Uncharacterized protein</fullName>
    </submittedName>
</protein>
<evidence type="ECO:0000313" key="3">
    <source>
        <dbReference type="EMBL" id="GIY71316.1"/>
    </source>
</evidence>
<dbReference type="Pfam" id="PF00379">
    <property type="entry name" value="Chitin_bind_4"/>
    <property type="match status" value="1"/>
</dbReference>
<keyword evidence="1" id="KW-0193">Cuticle</keyword>
<feature type="signal peptide" evidence="2">
    <location>
        <begin position="1"/>
        <end position="15"/>
    </location>
</feature>
<dbReference type="Proteomes" id="UP001054837">
    <property type="component" value="Unassembled WGS sequence"/>
</dbReference>
<dbReference type="InterPro" id="IPR000618">
    <property type="entry name" value="Insect_cuticle"/>
</dbReference>
<keyword evidence="4" id="KW-1185">Reference proteome</keyword>
<dbReference type="AlphaFoldDB" id="A0AAV4VLH5"/>
<name>A0AAV4VLH5_9ARAC</name>
<dbReference type="PANTHER" id="PTHR10380">
    <property type="entry name" value="CUTICLE PROTEIN"/>
    <property type="match status" value="1"/>
</dbReference>
<proteinExistence type="predicted"/>
<comment type="caution">
    <text evidence="3">The sequence shown here is derived from an EMBL/GenBank/DDBJ whole genome shotgun (WGS) entry which is preliminary data.</text>
</comment>
<reference evidence="3 4" key="1">
    <citation type="submission" date="2021-06" db="EMBL/GenBank/DDBJ databases">
        <title>Caerostris darwini draft genome.</title>
        <authorList>
            <person name="Kono N."/>
            <person name="Arakawa K."/>
        </authorList>
    </citation>
    <scope>NUCLEOTIDE SEQUENCE [LARGE SCALE GENOMIC DNA]</scope>
</reference>
<organism evidence="3 4">
    <name type="scientific">Caerostris darwini</name>
    <dbReference type="NCBI Taxonomy" id="1538125"/>
    <lineage>
        <taxon>Eukaryota</taxon>
        <taxon>Metazoa</taxon>
        <taxon>Ecdysozoa</taxon>
        <taxon>Arthropoda</taxon>
        <taxon>Chelicerata</taxon>
        <taxon>Arachnida</taxon>
        <taxon>Araneae</taxon>
        <taxon>Araneomorphae</taxon>
        <taxon>Entelegynae</taxon>
        <taxon>Araneoidea</taxon>
        <taxon>Araneidae</taxon>
        <taxon>Caerostris</taxon>
    </lineage>
</organism>
<dbReference type="PROSITE" id="PS51155">
    <property type="entry name" value="CHIT_BIND_RR_2"/>
    <property type="match status" value="1"/>
</dbReference>
<dbReference type="GO" id="GO:0062129">
    <property type="term" value="C:chitin-based extracellular matrix"/>
    <property type="evidence" value="ECO:0007669"/>
    <property type="project" value="TreeGrafter"/>
</dbReference>
<accession>A0AAV4VLH5</accession>
<feature type="chain" id="PRO_5043405574" evidence="2">
    <location>
        <begin position="16"/>
        <end position="196"/>
    </location>
</feature>
<dbReference type="PANTHER" id="PTHR10380:SF235">
    <property type="entry name" value="CUTICULAR PROTEIN 73D, ISOFORM B"/>
    <property type="match status" value="1"/>
</dbReference>
<evidence type="ECO:0000256" key="2">
    <source>
        <dbReference type="SAM" id="SignalP"/>
    </source>
</evidence>
<dbReference type="EMBL" id="BPLQ01013317">
    <property type="protein sequence ID" value="GIY71316.1"/>
    <property type="molecule type" value="Genomic_DNA"/>
</dbReference>
<sequence length="196" mass="22349">MIILAVLFSISLVHSHEIHQAQPHKFAYSVKDKYGEQQREEYGNGSGSVKGIYGFTDAKGIYRKVTYVADHDGFRAQVKTNEPGTANQDTADVQMSSNYPYSRKADDLYFSSPEDEVEIATDPIFGKLTGHKRLGYRNKLNGYNLGYSEYDFDNFRYGSEDALENEERKRNHDASLDYLYDALIDNLLLEEELSSD</sequence>
<gene>
    <name evidence="3" type="primary">AVEN_214494_1</name>
    <name evidence="3" type="ORF">CDAR_279251</name>
</gene>
<dbReference type="InterPro" id="IPR050468">
    <property type="entry name" value="Cuticle_Struct_Prot"/>
</dbReference>
<keyword evidence="2" id="KW-0732">Signal</keyword>
<evidence type="ECO:0000313" key="4">
    <source>
        <dbReference type="Proteomes" id="UP001054837"/>
    </source>
</evidence>